<dbReference type="InterPro" id="IPR012349">
    <property type="entry name" value="Split_barrel_FMN-bd"/>
</dbReference>
<gene>
    <name evidence="1" type="ORF">BWK72_05515</name>
</gene>
<evidence type="ECO:0000313" key="2">
    <source>
        <dbReference type="Proteomes" id="UP000192505"/>
    </source>
</evidence>
<name>A0A1W9KXQ8_9BURK</name>
<organism evidence="1 2">
    <name type="scientific">Rhodoferax ferrireducens</name>
    <dbReference type="NCBI Taxonomy" id="192843"/>
    <lineage>
        <taxon>Bacteria</taxon>
        <taxon>Pseudomonadati</taxon>
        <taxon>Pseudomonadota</taxon>
        <taxon>Betaproteobacteria</taxon>
        <taxon>Burkholderiales</taxon>
        <taxon>Comamonadaceae</taxon>
        <taxon>Rhodoferax</taxon>
    </lineage>
</organism>
<dbReference type="PANTHER" id="PTHR35802:SF1">
    <property type="entry name" value="PROTEASE SYNTHASE AND SPORULATION PROTEIN PAI 2"/>
    <property type="match status" value="1"/>
</dbReference>
<dbReference type="Pfam" id="PF04299">
    <property type="entry name" value="FMN_bind_2"/>
    <property type="match status" value="1"/>
</dbReference>
<dbReference type="AlphaFoldDB" id="A0A1W9KXQ8"/>
<sequence length="211" mass="24089">MYLSPQFATQDAAHASALIRDYPFASLISVDDEGLPFVTPMPLHLIEEAERWLLLGHCAKANPHWRYLQTRPTAVVTFMGPQAYMSPSVYPDLARVPTWSYLTVHCTVRARLIEHFDDKDRLLKHLIHDHDPAYEQQWRGLGDDYQQKMMAGMVAFELEVTNLQCKLKLNQHRPESHQAMHAVYEAGNDDQRALAEWMVHLGLIGAAKGES</sequence>
<evidence type="ECO:0000313" key="1">
    <source>
        <dbReference type="EMBL" id="OQW89385.1"/>
    </source>
</evidence>
<dbReference type="SUPFAM" id="SSF50475">
    <property type="entry name" value="FMN-binding split barrel"/>
    <property type="match status" value="1"/>
</dbReference>
<protein>
    <submittedName>
        <fullName evidence="1">Transcriptional regulator</fullName>
    </submittedName>
</protein>
<dbReference type="Gene3D" id="2.30.110.10">
    <property type="entry name" value="Electron Transport, Fmn-binding Protein, Chain A"/>
    <property type="match status" value="1"/>
</dbReference>
<accession>A0A1W9KXQ8</accession>
<dbReference type="Proteomes" id="UP000192505">
    <property type="component" value="Unassembled WGS sequence"/>
</dbReference>
<proteinExistence type="predicted"/>
<reference evidence="1 2" key="1">
    <citation type="submission" date="2017-01" db="EMBL/GenBank/DDBJ databases">
        <title>Novel large sulfur bacteria in the metagenomes of groundwater-fed chemosynthetic microbial mats in the Lake Huron basin.</title>
        <authorList>
            <person name="Sharrar A.M."/>
            <person name="Flood B.E."/>
            <person name="Bailey J.V."/>
            <person name="Jones D.S."/>
            <person name="Biddanda B."/>
            <person name="Ruberg S.A."/>
            <person name="Marcus D.N."/>
            <person name="Dick G.J."/>
        </authorList>
    </citation>
    <scope>NUCLEOTIDE SEQUENCE [LARGE SCALE GENOMIC DNA]</scope>
    <source>
        <strain evidence="1">A7</strain>
    </source>
</reference>
<dbReference type="EMBL" id="MTEI01000002">
    <property type="protein sequence ID" value="OQW89385.1"/>
    <property type="molecule type" value="Genomic_DNA"/>
</dbReference>
<dbReference type="PIRSF" id="PIRSF010372">
    <property type="entry name" value="PaiB"/>
    <property type="match status" value="1"/>
</dbReference>
<dbReference type="PANTHER" id="PTHR35802">
    <property type="entry name" value="PROTEASE SYNTHASE AND SPORULATION PROTEIN PAI 2"/>
    <property type="match status" value="1"/>
</dbReference>
<dbReference type="InterPro" id="IPR007396">
    <property type="entry name" value="TR_PAI2-type"/>
</dbReference>
<comment type="caution">
    <text evidence="1">The sequence shown here is derived from an EMBL/GenBank/DDBJ whole genome shotgun (WGS) entry which is preliminary data.</text>
</comment>